<evidence type="ECO:0000256" key="13">
    <source>
        <dbReference type="ARBA" id="ARBA00030904"/>
    </source>
</evidence>
<dbReference type="InterPro" id="IPR014758">
    <property type="entry name" value="Met-tRNA_synth"/>
</dbReference>
<feature type="domain" description="tRNA synthetases class I catalytic" evidence="15">
    <location>
        <begin position="13"/>
        <end position="92"/>
    </location>
</feature>
<dbReference type="EMBL" id="MHJI01000024">
    <property type="protein sequence ID" value="OGY65083.1"/>
    <property type="molecule type" value="Genomic_DNA"/>
</dbReference>
<dbReference type="GO" id="GO:0046872">
    <property type="term" value="F:metal ion binding"/>
    <property type="evidence" value="ECO:0007669"/>
    <property type="project" value="UniProtKB-KW"/>
</dbReference>
<keyword evidence="8 14" id="KW-0547">Nucleotide-binding</keyword>
<dbReference type="InterPro" id="IPR033911">
    <property type="entry name" value="MetRS_core"/>
</dbReference>
<evidence type="ECO:0000256" key="4">
    <source>
        <dbReference type="ARBA" id="ARBA00018753"/>
    </source>
</evidence>
<dbReference type="PROSITE" id="PS00178">
    <property type="entry name" value="AA_TRNA_LIGASE_I"/>
    <property type="match status" value="1"/>
</dbReference>
<organism evidence="18 19">
    <name type="scientific">Candidatus Harrisonbacteria bacterium RIFCSPLOWO2_01_FULL_40_28</name>
    <dbReference type="NCBI Taxonomy" id="1798406"/>
    <lineage>
        <taxon>Bacteria</taxon>
        <taxon>Candidatus Harrisoniibacteriota</taxon>
    </lineage>
</organism>
<dbReference type="EC" id="6.1.1.10" evidence="3"/>
<evidence type="ECO:0000256" key="3">
    <source>
        <dbReference type="ARBA" id="ARBA00012838"/>
    </source>
</evidence>
<evidence type="ECO:0000313" key="18">
    <source>
        <dbReference type="EMBL" id="OGY65083.1"/>
    </source>
</evidence>
<dbReference type="PRINTS" id="PR01041">
    <property type="entry name" value="TRNASYNTHMET"/>
</dbReference>
<evidence type="ECO:0000256" key="1">
    <source>
        <dbReference type="ARBA" id="ARBA00001947"/>
    </source>
</evidence>
<reference evidence="18 19" key="1">
    <citation type="journal article" date="2016" name="Nat. Commun.">
        <title>Thousands of microbial genomes shed light on interconnected biogeochemical processes in an aquifer system.</title>
        <authorList>
            <person name="Anantharaman K."/>
            <person name="Brown C.T."/>
            <person name="Hug L.A."/>
            <person name="Sharon I."/>
            <person name="Castelle C.J."/>
            <person name="Probst A.J."/>
            <person name="Thomas B.C."/>
            <person name="Singh A."/>
            <person name="Wilkins M.J."/>
            <person name="Karaoz U."/>
            <person name="Brodie E.L."/>
            <person name="Williams K.H."/>
            <person name="Hubbard S.S."/>
            <person name="Banfield J.F."/>
        </authorList>
    </citation>
    <scope>NUCLEOTIDE SEQUENCE [LARGE SCALE GENOMIC DNA]</scope>
</reference>
<dbReference type="InterPro" id="IPR013155">
    <property type="entry name" value="M/V/L/I-tRNA-synth_anticd-bd"/>
</dbReference>
<dbReference type="CDD" id="cd00814">
    <property type="entry name" value="MetRS_core"/>
    <property type="match status" value="1"/>
</dbReference>
<dbReference type="Gene3D" id="3.40.50.620">
    <property type="entry name" value="HUPs"/>
    <property type="match status" value="1"/>
</dbReference>
<dbReference type="SUPFAM" id="SSF47323">
    <property type="entry name" value="Anticodon-binding domain of a subclass of class I aminoacyl-tRNA synthetases"/>
    <property type="match status" value="1"/>
</dbReference>
<dbReference type="NCBIfam" id="TIGR00398">
    <property type="entry name" value="metG"/>
    <property type="match status" value="1"/>
</dbReference>
<evidence type="ECO:0000259" key="17">
    <source>
        <dbReference type="Pfam" id="PF09334"/>
    </source>
</evidence>
<comment type="cofactor">
    <cofactor evidence="1">
        <name>Zn(2+)</name>
        <dbReference type="ChEBI" id="CHEBI:29105"/>
    </cofactor>
</comment>
<dbReference type="InterPro" id="IPR009080">
    <property type="entry name" value="tRNAsynth_Ia_anticodon-bd"/>
</dbReference>
<keyword evidence="10 14" id="KW-0067">ATP-binding</keyword>
<keyword evidence="11 14" id="KW-0648">Protein biosynthesis</keyword>
<dbReference type="Pfam" id="PF08264">
    <property type="entry name" value="Anticodon_1"/>
    <property type="match status" value="1"/>
</dbReference>
<dbReference type="InterPro" id="IPR015413">
    <property type="entry name" value="Methionyl/Leucyl_tRNA_Synth"/>
</dbReference>
<dbReference type="FunFam" id="2.170.220.10:FF:000003">
    <property type="entry name" value="Methionine--tRNA ligase"/>
    <property type="match status" value="1"/>
</dbReference>
<name>A0A1G1ZKD6_9BACT</name>
<dbReference type="GO" id="GO:0006431">
    <property type="term" value="P:methionyl-tRNA aminoacylation"/>
    <property type="evidence" value="ECO:0007669"/>
    <property type="project" value="InterPro"/>
</dbReference>
<comment type="caution">
    <text evidence="18">The sequence shown here is derived from an EMBL/GenBank/DDBJ whole genome shotgun (WGS) entry which is preliminary data.</text>
</comment>
<dbReference type="Gene3D" id="2.170.220.10">
    <property type="match status" value="1"/>
</dbReference>
<dbReference type="PANTHER" id="PTHR43326:SF1">
    <property type="entry name" value="METHIONINE--TRNA LIGASE, MITOCHONDRIAL"/>
    <property type="match status" value="1"/>
</dbReference>
<evidence type="ECO:0000256" key="8">
    <source>
        <dbReference type="ARBA" id="ARBA00022741"/>
    </source>
</evidence>
<comment type="similarity">
    <text evidence="14">Belongs to the class-I aminoacyl-tRNA synthetase family.</text>
</comment>
<evidence type="ECO:0000256" key="10">
    <source>
        <dbReference type="ARBA" id="ARBA00022840"/>
    </source>
</evidence>
<evidence type="ECO:0000256" key="14">
    <source>
        <dbReference type="RuleBase" id="RU363039"/>
    </source>
</evidence>
<evidence type="ECO:0000256" key="6">
    <source>
        <dbReference type="ARBA" id="ARBA00022598"/>
    </source>
</evidence>
<dbReference type="SUPFAM" id="SSF52374">
    <property type="entry name" value="Nucleotidylyl transferase"/>
    <property type="match status" value="1"/>
</dbReference>
<evidence type="ECO:0000256" key="5">
    <source>
        <dbReference type="ARBA" id="ARBA00022490"/>
    </source>
</evidence>
<evidence type="ECO:0000259" key="15">
    <source>
        <dbReference type="Pfam" id="PF01406"/>
    </source>
</evidence>
<accession>A0A1G1ZKD6</accession>
<evidence type="ECO:0000256" key="12">
    <source>
        <dbReference type="ARBA" id="ARBA00023146"/>
    </source>
</evidence>
<evidence type="ECO:0000256" key="9">
    <source>
        <dbReference type="ARBA" id="ARBA00022833"/>
    </source>
</evidence>
<evidence type="ECO:0000256" key="2">
    <source>
        <dbReference type="ARBA" id="ARBA00003314"/>
    </source>
</evidence>
<feature type="domain" description="Methionyl/Valyl/Leucyl/Isoleucyl-tRNA synthetase anticodon-binding" evidence="16">
    <location>
        <begin position="382"/>
        <end position="465"/>
    </location>
</feature>
<evidence type="ECO:0000256" key="11">
    <source>
        <dbReference type="ARBA" id="ARBA00022917"/>
    </source>
</evidence>
<evidence type="ECO:0000259" key="16">
    <source>
        <dbReference type="Pfam" id="PF08264"/>
    </source>
</evidence>
<sequence length="486" mass="56148">MNNKIFVTTSIPYVNARPHLGHALEFVQADVVARFFREKGKDVYFLSGTDDNALKNVQAAEAAHLSIREWVEKHAQIFNDLLRYLSVSNNDFIRTGIEERHIKGALKFWTSCNPSDVYKKKYKGLYCVGCEEFKLEKELINGECIEHPQKKLEIIEEENYFFKLSRYENELVRIIELGELRIIPEARKNEVLSFIKAGLQDFSISRSKERAKGWGVPVPHDSDQIMYVWFDALTNYVNALGYAENEKNFRDYWENAENIIHIIGKGISRFHAIYWPAMLLSAKMSLPKTLMVHGYITINGQKISKTLGNVIDPFSLIEKYGEDRLRYYILREFSPFEDGDFSEEKFKDRCNGDLANGLGNFASRVSTLAEKAGLFEYAHAPDSLIVERIETTKKIVASKLAEYKFHEALAAIFELISFGDIYINEKKPWQSNDKKVLYNLIVVLDSVALFLRPFIPHASETITRHITWNSRSLLEVKKVENLFPRI</sequence>
<protein>
    <recommendedName>
        <fullName evidence="4">Methionine--tRNA ligase</fullName>
        <ecNumber evidence="3">6.1.1.10</ecNumber>
    </recommendedName>
    <alternativeName>
        <fullName evidence="13">Methionyl-tRNA synthetase</fullName>
    </alternativeName>
</protein>
<dbReference type="AlphaFoldDB" id="A0A1G1ZKD6"/>
<dbReference type="Pfam" id="PF01406">
    <property type="entry name" value="tRNA-synt_1e"/>
    <property type="match status" value="1"/>
</dbReference>
<keyword evidence="12 14" id="KW-0030">Aminoacyl-tRNA synthetase</keyword>
<proteinExistence type="inferred from homology"/>
<gene>
    <name evidence="18" type="ORF">A3A04_02200</name>
</gene>
<dbReference type="PANTHER" id="PTHR43326">
    <property type="entry name" value="METHIONYL-TRNA SYNTHETASE"/>
    <property type="match status" value="1"/>
</dbReference>
<keyword evidence="9" id="KW-0862">Zinc</keyword>
<dbReference type="GO" id="GO:0005524">
    <property type="term" value="F:ATP binding"/>
    <property type="evidence" value="ECO:0007669"/>
    <property type="project" value="UniProtKB-KW"/>
</dbReference>
<keyword evidence="7" id="KW-0479">Metal-binding</keyword>
<dbReference type="Gene3D" id="1.10.730.10">
    <property type="entry name" value="Isoleucyl-tRNA Synthetase, Domain 1"/>
    <property type="match status" value="1"/>
</dbReference>
<dbReference type="InterPro" id="IPR023457">
    <property type="entry name" value="Met-tRNA_synth_2"/>
</dbReference>
<keyword evidence="5" id="KW-0963">Cytoplasm</keyword>
<dbReference type="InterPro" id="IPR014729">
    <property type="entry name" value="Rossmann-like_a/b/a_fold"/>
</dbReference>
<dbReference type="STRING" id="1798406.A3A04_02200"/>
<keyword evidence="6 14" id="KW-0436">Ligase</keyword>
<dbReference type="InterPro" id="IPR032678">
    <property type="entry name" value="tRNA-synt_1_cat_dom"/>
</dbReference>
<dbReference type="Proteomes" id="UP000178517">
    <property type="component" value="Unassembled WGS sequence"/>
</dbReference>
<evidence type="ECO:0000313" key="19">
    <source>
        <dbReference type="Proteomes" id="UP000178517"/>
    </source>
</evidence>
<comment type="function">
    <text evidence="2">Is required not only for elongation of protein synthesis but also for the initiation of all mRNA translation through initiator tRNA(fMet) aminoacylation.</text>
</comment>
<feature type="domain" description="Methionyl/Leucyl tRNA synthetase" evidence="17">
    <location>
        <begin position="136"/>
        <end position="365"/>
    </location>
</feature>
<evidence type="ECO:0000256" key="7">
    <source>
        <dbReference type="ARBA" id="ARBA00022723"/>
    </source>
</evidence>
<dbReference type="Pfam" id="PF09334">
    <property type="entry name" value="tRNA-synt_1g"/>
    <property type="match status" value="1"/>
</dbReference>
<dbReference type="GO" id="GO:0004825">
    <property type="term" value="F:methionine-tRNA ligase activity"/>
    <property type="evidence" value="ECO:0007669"/>
    <property type="project" value="UniProtKB-EC"/>
</dbReference>
<dbReference type="InterPro" id="IPR001412">
    <property type="entry name" value="aa-tRNA-synth_I_CS"/>
</dbReference>